<keyword evidence="4 5" id="KW-0472">Membrane</keyword>
<evidence type="ECO:0000256" key="4">
    <source>
        <dbReference type="ARBA" id="ARBA00023136"/>
    </source>
</evidence>
<gene>
    <name evidence="7" type="ORF">NBRC111893_1486</name>
</gene>
<dbReference type="PROSITE" id="PS50929">
    <property type="entry name" value="ABC_TM1F"/>
    <property type="match status" value="1"/>
</dbReference>
<evidence type="ECO:0000256" key="3">
    <source>
        <dbReference type="ARBA" id="ARBA00022989"/>
    </source>
</evidence>
<dbReference type="GO" id="GO:0005886">
    <property type="term" value="C:plasma membrane"/>
    <property type="evidence" value="ECO:0007669"/>
    <property type="project" value="UniProtKB-SubCell"/>
</dbReference>
<evidence type="ECO:0000313" key="7">
    <source>
        <dbReference type="EMBL" id="GAY73340.1"/>
    </source>
</evidence>
<feature type="transmembrane region" description="Helical" evidence="5">
    <location>
        <begin position="124"/>
        <end position="142"/>
    </location>
</feature>
<accession>A0A401FLU4</accession>
<dbReference type="PANTHER" id="PTHR43394">
    <property type="entry name" value="ATP-DEPENDENT PERMEASE MDL1, MITOCHONDRIAL"/>
    <property type="match status" value="1"/>
</dbReference>
<proteinExistence type="predicted"/>
<dbReference type="RefSeq" id="WP_225417610.1">
    <property type="nucleotide sequence ID" value="NZ_BEXA01000003.1"/>
</dbReference>
<evidence type="ECO:0000256" key="2">
    <source>
        <dbReference type="ARBA" id="ARBA00022692"/>
    </source>
</evidence>
<dbReference type="PANTHER" id="PTHR43394:SF1">
    <property type="entry name" value="ATP-BINDING CASSETTE SUB-FAMILY B MEMBER 10, MITOCHONDRIAL"/>
    <property type="match status" value="1"/>
</dbReference>
<evidence type="ECO:0000256" key="5">
    <source>
        <dbReference type="SAM" id="Phobius"/>
    </source>
</evidence>
<dbReference type="InterPro" id="IPR036640">
    <property type="entry name" value="ABC1_TM_sf"/>
</dbReference>
<dbReference type="CDD" id="cd18547">
    <property type="entry name" value="ABC_6TM_Tm288_like"/>
    <property type="match status" value="1"/>
</dbReference>
<sequence length="222" mass="24555">MIILTVLSVILGTVASVFSPKILGDATNIIFAGAHRQGGINFSSLETTICILVGLYVVTFLTSFLQQRFMVVITQSITQRMRRDLRAKLNRLPISYFDQHQNGELMSIATNDVDNIVNGFQQSITSIISSVITFVGVFIMMITISPILTLIVCIIIPGMVLITRIITPRTQQYNMNYFGSLGKLNSQVEESLQGFTVIKSFNGTKNAFKKFDSANEAMVKNG</sequence>
<organism evidence="7 8">
    <name type="scientific">Lentilactobacillus kosonis</name>
    <dbReference type="NCBI Taxonomy" id="2810561"/>
    <lineage>
        <taxon>Bacteria</taxon>
        <taxon>Bacillati</taxon>
        <taxon>Bacillota</taxon>
        <taxon>Bacilli</taxon>
        <taxon>Lactobacillales</taxon>
        <taxon>Lactobacillaceae</taxon>
        <taxon>Lentilactobacillus</taxon>
    </lineage>
</organism>
<dbReference type="InterPro" id="IPR011527">
    <property type="entry name" value="ABC1_TM_dom"/>
</dbReference>
<comment type="caution">
    <text evidence="7">The sequence shown here is derived from an EMBL/GenBank/DDBJ whole genome shotgun (WGS) entry which is preliminary data.</text>
</comment>
<keyword evidence="3 5" id="KW-1133">Transmembrane helix</keyword>
<dbReference type="AlphaFoldDB" id="A0A401FLU4"/>
<dbReference type="Pfam" id="PF00664">
    <property type="entry name" value="ABC_membrane"/>
    <property type="match status" value="1"/>
</dbReference>
<keyword evidence="8" id="KW-1185">Reference proteome</keyword>
<feature type="transmembrane region" description="Helical" evidence="5">
    <location>
        <begin position="148"/>
        <end position="167"/>
    </location>
</feature>
<evidence type="ECO:0000313" key="8">
    <source>
        <dbReference type="Proteomes" id="UP000286974"/>
    </source>
</evidence>
<feature type="domain" description="ABC transmembrane type-1" evidence="6">
    <location>
        <begin position="3"/>
        <end position="222"/>
    </location>
</feature>
<dbReference type="EMBL" id="BEXA01000003">
    <property type="protein sequence ID" value="GAY73340.1"/>
    <property type="molecule type" value="Genomic_DNA"/>
</dbReference>
<dbReference type="Gene3D" id="1.20.1560.10">
    <property type="entry name" value="ABC transporter type 1, transmembrane domain"/>
    <property type="match status" value="1"/>
</dbReference>
<dbReference type="InterPro" id="IPR039421">
    <property type="entry name" value="Type_1_exporter"/>
</dbReference>
<protein>
    <submittedName>
        <fullName evidence="7">ABC-type multidrug/protein/lipid transport system, ATPase component</fullName>
    </submittedName>
</protein>
<dbReference type="GO" id="GO:0015421">
    <property type="term" value="F:ABC-type oligopeptide transporter activity"/>
    <property type="evidence" value="ECO:0007669"/>
    <property type="project" value="TreeGrafter"/>
</dbReference>
<feature type="transmembrane region" description="Helical" evidence="5">
    <location>
        <begin position="40"/>
        <end position="65"/>
    </location>
</feature>
<dbReference type="SUPFAM" id="SSF90123">
    <property type="entry name" value="ABC transporter transmembrane region"/>
    <property type="match status" value="1"/>
</dbReference>
<dbReference type="Proteomes" id="UP000286974">
    <property type="component" value="Unassembled WGS sequence"/>
</dbReference>
<evidence type="ECO:0000259" key="6">
    <source>
        <dbReference type="PROSITE" id="PS50929"/>
    </source>
</evidence>
<keyword evidence="2 5" id="KW-0812">Transmembrane</keyword>
<dbReference type="GO" id="GO:0005524">
    <property type="term" value="F:ATP binding"/>
    <property type="evidence" value="ECO:0007669"/>
    <property type="project" value="InterPro"/>
</dbReference>
<name>A0A401FLU4_9LACO</name>
<reference evidence="7 8" key="1">
    <citation type="submission" date="2017-11" db="EMBL/GenBank/DDBJ databases">
        <title>Draft Genome Sequence of Lactobacillus curieae NBRC 111893 isolated from Koso, a Japanese sugar-Vegetable Fermented Beverage.</title>
        <authorList>
            <person name="Chiou T.Y."/>
            <person name="Oshima K."/>
            <person name="Suda W."/>
            <person name="Hattori M."/>
            <person name="Takahashi T."/>
        </authorList>
    </citation>
    <scope>NUCLEOTIDE SEQUENCE [LARGE SCALE GENOMIC DNA]</scope>
    <source>
        <strain evidence="7 8">NBRC111893</strain>
    </source>
</reference>
<evidence type="ECO:0000256" key="1">
    <source>
        <dbReference type="ARBA" id="ARBA00004651"/>
    </source>
</evidence>
<comment type="subcellular location">
    <subcellularLocation>
        <location evidence="1">Cell membrane</location>
        <topology evidence="1">Multi-pass membrane protein</topology>
    </subcellularLocation>
</comment>